<organism evidence="1 2">
    <name type="scientific">Candidatus Aveggerthella stercoripullorum</name>
    <dbReference type="NCBI Taxonomy" id="2840688"/>
    <lineage>
        <taxon>Bacteria</taxon>
        <taxon>Bacillati</taxon>
        <taxon>Actinomycetota</taxon>
        <taxon>Coriobacteriia</taxon>
        <taxon>Eggerthellales</taxon>
        <taxon>Eggerthellaceae</taxon>
        <taxon>Eggerthellaceae incertae sedis</taxon>
        <taxon>Candidatus Aveggerthella</taxon>
    </lineage>
</organism>
<dbReference type="EMBL" id="DVGB01000009">
    <property type="protein sequence ID" value="HIR00855.1"/>
    <property type="molecule type" value="Genomic_DNA"/>
</dbReference>
<reference evidence="1" key="1">
    <citation type="submission" date="2020-10" db="EMBL/GenBank/DDBJ databases">
        <authorList>
            <person name="Gilroy R."/>
        </authorList>
    </citation>
    <scope>NUCLEOTIDE SEQUENCE</scope>
    <source>
        <strain evidence="1">ChiGjej1B1-2707</strain>
    </source>
</reference>
<evidence type="ECO:0008006" key="3">
    <source>
        <dbReference type="Google" id="ProtNLM"/>
    </source>
</evidence>
<dbReference type="AlphaFoldDB" id="A0A9D0ZYA5"/>
<protein>
    <recommendedName>
        <fullName evidence="3">NACHT domain-containing protein</fullName>
    </recommendedName>
</protein>
<reference evidence="1" key="2">
    <citation type="journal article" date="2021" name="PeerJ">
        <title>Extensive microbial diversity within the chicken gut microbiome revealed by metagenomics and culture.</title>
        <authorList>
            <person name="Gilroy R."/>
            <person name="Ravi A."/>
            <person name="Getino M."/>
            <person name="Pursley I."/>
            <person name="Horton D.L."/>
            <person name="Alikhan N.F."/>
            <person name="Baker D."/>
            <person name="Gharbi K."/>
            <person name="Hall N."/>
            <person name="Watson M."/>
            <person name="Adriaenssens E.M."/>
            <person name="Foster-Nyarko E."/>
            <person name="Jarju S."/>
            <person name="Secka A."/>
            <person name="Antonio M."/>
            <person name="Oren A."/>
            <person name="Chaudhuri R.R."/>
            <person name="La Ragione R."/>
            <person name="Hildebrand F."/>
            <person name="Pallen M.J."/>
        </authorList>
    </citation>
    <scope>NUCLEOTIDE SEQUENCE</scope>
    <source>
        <strain evidence="1">ChiGjej1B1-2707</strain>
    </source>
</reference>
<proteinExistence type="predicted"/>
<gene>
    <name evidence="1" type="ORF">IAA69_01040</name>
</gene>
<sequence length="798" mass="89875">MTERTKGISGEEGSSCKYHPDEIVRTYFYYGPNAGQRLSRSPNAEHFELLCKDRKTAHEAFAQLAIQDEEWRQGVLRFASKVLSVWKDERAELLSRAYSGTTLRHILMQYVAIDENIAPIVMFKQAVWIIGNNKSADKAEVALGLYDAIERLFYELGARPIVYTRQMLFEDDAFGEFGKARNHMARDPQFSEGQKLTYLYSYDIPLDKTCRSEDFPDEGFIAQFQTRTTTTTYAPLEGDERQKQNVNGRNEAMDLYFRTAAMWKDSILERRIDPNAIHGGNQNEPINQGYVDRYVPLSFLRDDEEIDVFSSFLLDDSKARLLVLTDSGSGKTTFLRGLVALIAQLNETSTDDTADNDRNLAKALDPELTDSDLNVLRSYVPIMLAQPPYSQTENHEGEYGALDAPNNPELFAKTSFGLLPQGYSEPYGGDFNSFLSIIEAANNPLLLVDSIDEVPSNHRHSYIRQLECFVAEYGIRKVIVTSRPLGARETQQLKGFVLGNEPVTIAPLSIEEQNKLAGKVAQNVSLKELACFVGSDSFLTNPLLLTSMARYRGNGGSSISEALSQASQMLVSLGGDFYSESVNDEISRLAFSLSTSGSGIAQRDFEMRIRGSIKDAAQLSESEYSSRVQSVLWRRGLFKIEQAESASNPDKVEFRYEALRSYWAALYLWKTLDTEWVAFEESGYSFNRSDEDPFYPSRTLGLIGRLLTGKRNSSYSALTILLFMDLLCAKPFVTGVPIEILDYVTSCINERVFIGYRYPNRSESERETCRNILQGAETISFNKPLGEALTISEIELNH</sequence>
<accession>A0A9D0ZYA5</accession>
<comment type="caution">
    <text evidence="1">The sequence shown here is derived from an EMBL/GenBank/DDBJ whole genome shotgun (WGS) entry which is preliminary data.</text>
</comment>
<evidence type="ECO:0000313" key="1">
    <source>
        <dbReference type="EMBL" id="HIR00855.1"/>
    </source>
</evidence>
<evidence type="ECO:0000313" key="2">
    <source>
        <dbReference type="Proteomes" id="UP000824261"/>
    </source>
</evidence>
<name>A0A9D0ZYA5_9ACTN</name>
<dbReference type="Proteomes" id="UP000824261">
    <property type="component" value="Unassembled WGS sequence"/>
</dbReference>